<dbReference type="EMBL" id="JBCLSH010000006">
    <property type="protein sequence ID" value="MEY8443197.1"/>
    <property type="molecule type" value="Genomic_DNA"/>
</dbReference>
<evidence type="ECO:0000256" key="13">
    <source>
        <dbReference type="ARBA" id="ARBA00023136"/>
    </source>
</evidence>
<evidence type="ECO:0000256" key="10">
    <source>
        <dbReference type="ARBA" id="ARBA00022840"/>
    </source>
</evidence>
<dbReference type="CDD" id="cd06225">
    <property type="entry name" value="HAMP"/>
    <property type="match status" value="1"/>
</dbReference>
<accession>A0ABV4D4G9</accession>
<gene>
    <name evidence="17" type="ORF">AALA52_02920</name>
</gene>
<keyword evidence="8" id="KW-0547">Nucleotide-binding</keyword>
<evidence type="ECO:0000259" key="16">
    <source>
        <dbReference type="PROSITE" id="PS50885"/>
    </source>
</evidence>
<dbReference type="SMART" id="SM00388">
    <property type="entry name" value="HisKA"/>
    <property type="match status" value="1"/>
</dbReference>
<organism evidence="17 18">
    <name type="scientific">Lactococcus ileimucosae</name>
    <dbReference type="NCBI Taxonomy" id="2941329"/>
    <lineage>
        <taxon>Bacteria</taxon>
        <taxon>Bacillati</taxon>
        <taxon>Bacillota</taxon>
        <taxon>Bacilli</taxon>
        <taxon>Lactobacillales</taxon>
        <taxon>Streptococcaceae</taxon>
        <taxon>Lactococcus</taxon>
    </lineage>
</organism>
<keyword evidence="11 14" id="KW-1133">Transmembrane helix</keyword>
<evidence type="ECO:0000256" key="8">
    <source>
        <dbReference type="ARBA" id="ARBA00022741"/>
    </source>
</evidence>
<dbReference type="PANTHER" id="PTHR45528:SF1">
    <property type="entry name" value="SENSOR HISTIDINE KINASE CPXA"/>
    <property type="match status" value="1"/>
</dbReference>
<protein>
    <recommendedName>
        <fullName evidence="3">histidine kinase</fullName>
        <ecNumber evidence="3">2.7.13.3</ecNumber>
    </recommendedName>
</protein>
<dbReference type="InterPro" id="IPR003660">
    <property type="entry name" value="HAMP_dom"/>
</dbReference>
<evidence type="ECO:0000256" key="5">
    <source>
        <dbReference type="ARBA" id="ARBA00022553"/>
    </source>
</evidence>
<keyword evidence="18" id="KW-1185">Reference proteome</keyword>
<evidence type="ECO:0000256" key="4">
    <source>
        <dbReference type="ARBA" id="ARBA00022475"/>
    </source>
</evidence>
<sequence length="463" mass="52165">MIRRKPLSIKARLLLTNIGFVFFAFLWIILIFNLLINNYISNSASSQLAQVRSYQAQITSPSGSISINLEDAPRGSFNTHPVAFNMNDKYEVQDLEKVGNFEKETANHIAHALKSQKVSLDNVKNYRLDISGSTFYIEASRQESGLYQVLYVDITGIINFTNSVNLFLVSVALAVILILSLAVTFVTQRLIKPLSILAKFATRIGQGDFTEYKGSFQDRELATLAHNMNVAARQLDNNDKNQKLFFQNASHELRTPLMAIKSYAEGISYEVMDPKKASETILYETDRMSELVEDLLTLSRLDSLGGHQEMARQDVRAIMRDIVKEQEIFAEQKGVKITSVFDKKAVMLTCNYKALRRAVSNLVSNAMRYVETELTLTCVNKGHEILISVANDGPVIDPETLPHIFERFYKGAGGVHGIGLAIVKSIVEQHRGQIYVKSEDNQTVFTMIFSKTPEKMLEKKEEI</sequence>
<dbReference type="PRINTS" id="PR00344">
    <property type="entry name" value="BCTRLSENSOR"/>
</dbReference>
<dbReference type="InterPro" id="IPR036097">
    <property type="entry name" value="HisK_dim/P_sf"/>
</dbReference>
<dbReference type="Gene3D" id="3.30.565.10">
    <property type="entry name" value="Histidine kinase-like ATPase, C-terminal domain"/>
    <property type="match status" value="1"/>
</dbReference>
<dbReference type="InterPro" id="IPR036890">
    <property type="entry name" value="HATPase_C_sf"/>
</dbReference>
<evidence type="ECO:0000256" key="3">
    <source>
        <dbReference type="ARBA" id="ARBA00012438"/>
    </source>
</evidence>
<dbReference type="GO" id="GO:0016301">
    <property type="term" value="F:kinase activity"/>
    <property type="evidence" value="ECO:0007669"/>
    <property type="project" value="UniProtKB-KW"/>
</dbReference>
<keyword evidence="4" id="KW-1003">Cell membrane</keyword>
<dbReference type="InterPro" id="IPR004358">
    <property type="entry name" value="Sig_transdc_His_kin-like_C"/>
</dbReference>
<evidence type="ECO:0000256" key="2">
    <source>
        <dbReference type="ARBA" id="ARBA00004651"/>
    </source>
</evidence>
<comment type="subcellular location">
    <subcellularLocation>
        <location evidence="2">Cell membrane</location>
        <topology evidence="2">Multi-pass membrane protein</topology>
    </subcellularLocation>
</comment>
<dbReference type="SUPFAM" id="SSF47384">
    <property type="entry name" value="Homodimeric domain of signal transducing histidine kinase"/>
    <property type="match status" value="1"/>
</dbReference>
<evidence type="ECO:0000259" key="15">
    <source>
        <dbReference type="PROSITE" id="PS50109"/>
    </source>
</evidence>
<feature type="transmembrane region" description="Helical" evidence="14">
    <location>
        <begin position="166"/>
        <end position="186"/>
    </location>
</feature>
<keyword evidence="6" id="KW-0808">Transferase</keyword>
<dbReference type="RefSeq" id="WP_369947949.1">
    <property type="nucleotide sequence ID" value="NZ_JBCLSH010000006.1"/>
</dbReference>
<dbReference type="InterPro" id="IPR005467">
    <property type="entry name" value="His_kinase_dom"/>
</dbReference>
<evidence type="ECO:0000313" key="17">
    <source>
        <dbReference type="EMBL" id="MEY8443197.1"/>
    </source>
</evidence>
<dbReference type="Proteomes" id="UP001565283">
    <property type="component" value="Unassembled WGS sequence"/>
</dbReference>
<dbReference type="InterPro" id="IPR003594">
    <property type="entry name" value="HATPase_dom"/>
</dbReference>
<evidence type="ECO:0000256" key="1">
    <source>
        <dbReference type="ARBA" id="ARBA00000085"/>
    </source>
</evidence>
<evidence type="ECO:0000256" key="6">
    <source>
        <dbReference type="ARBA" id="ARBA00022679"/>
    </source>
</evidence>
<evidence type="ECO:0000256" key="12">
    <source>
        <dbReference type="ARBA" id="ARBA00023012"/>
    </source>
</evidence>
<dbReference type="SMART" id="SM00387">
    <property type="entry name" value="HATPase_c"/>
    <property type="match status" value="1"/>
</dbReference>
<name>A0ABV4D4G9_9LACT</name>
<dbReference type="Pfam" id="PF00512">
    <property type="entry name" value="HisKA"/>
    <property type="match status" value="1"/>
</dbReference>
<feature type="domain" description="HAMP" evidence="16">
    <location>
        <begin position="188"/>
        <end position="240"/>
    </location>
</feature>
<dbReference type="EC" id="2.7.13.3" evidence="3"/>
<keyword evidence="5" id="KW-0597">Phosphoprotein</keyword>
<dbReference type="CDD" id="cd00082">
    <property type="entry name" value="HisKA"/>
    <property type="match status" value="1"/>
</dbReference>
<feature type="domain" description="Histidine kinase" evidence="15">
    <location>
        <begin position="248"/>
        <end position="453"/>
    </location>
</feature>
<dbReference type="SUPFAM" id="SSF55874">
    <property type="entry name" value="ATPase domain of HSP90 chaperone/DNA topoisomerase II/histidine kinase"/>
    <property type="match status" value="1"/>
</dbReference>
<comment type="caution">
    <text evidence="17">The sequence shown here is derived from an EMBL/GenBank/DDBJ whole genome shotgun (WGS) entry which is preliminary data.</text>
</comment>
<evidence type="ECO:0000256" key="14">
    <source>
        <dbReference type="SAM" id="Phobius"/>
    </source>
</evidence>
<evidence type="ECO:0000256" key="9">
    <source>
        <dbReference type="ARBA" id="ARBA00022777"/>
    </source>
</evidence>
<dbReference type="InterPro" id="IPR003661">
    <property type="entry name" value="HisK_dim/P_dom"/>
</dbReference>
<dbReference type="PANTHER" id="PTHR45528">
    <property type="entry name" value="SENSOR HISTIDINE KINASE CPXA"/>
    <property type="match status" value="1"/>
</dbReference>
<evidence type="ECO:0000313" key="18">
    <source>
        <dbReference type="Proteomes" id="UP001565283"/>
    </source>
</evidence>
<evidence type="ECO:0000256" key="7">
    <source>
        <dbReference type="ARBA" id="ARBA00022692"/>
    </source>
</evidence>
<feature type="transmembrane region" description="Helical" evidence="14">
    <location>
        <begin position="12"/>
        <end position="36"/>
    </location>
</feature>
<proteinExistence type="predicted"/>
<keyword evidence="13 14" id="KW-0472">Membrane</keyword>
<dbReference type="Gene3D" id="6.10.340.10">
    <property type="match status" value="1"/>
</dbReference>
<dbReference type="Gene3D" id="1.10.287.130">
    <property type="match status" value="1"/>
</dbReference>
<comment type="catalytic activity">
    <reaction evidence="1">
        <text>ATP + protein L-histidine = ADP + protein N-phospho-L-histidine.</text>
        <dbReference type="EC" id="2.7.13.3"/>
    </reaction>
</comment>
<keyword evidence="7 14" id="KW-0812">Transmembrane</keyword>
<keyword evidence="12" id="KW-0902">Two-component regulatory system</keyword>
<keyword evidence="9 17" id="KW-0418">Kinase</keyword>
<keyword evidence="10" id="KW-0067">ATP-binding</keyword>
<reference evidence="17 18" key="1">
    <citation type="submission" date="2024-03" db="EMBL/GenBank/DDBJ databases">
        <title>Mouse gut bacterial collection (mGBC) of GemPharmatech.</title>
        <authorList>
            <person name="He Y."/>
            <person name="Dong L."/>
            <person name="Wu D."/>
            <person name="Gao X."/>
            <person name="Lin Z."/>
        </authorList>
    </citation>
    <scope>NUCLEOTIDE SEQUENCE [LARGE SCALE GENOMIC DNA]</scope>
    <source>
        <strain evidence="17 18">61-15</strain>
    </source>
</reference>
<dbReference type="Pfam" id="PF02518">
    <property type="entry name" value="HATPase_c"/>
    <property type="match status" value="1"/>
</dbReference>
<dbReference type="PROSITE" id="PS50109">
    <property type="entry name" value="HIS_KIN"/>
    <property type="match status" value="1"/>
</dbReference>
<evidence type="ECO:0000256" key="11">
    <source>
        <dbReference type="ARBA" id="ARBA00022989"/>
    </source>
</evidence>
<dbReference type="InterPro" id="IPR050398">
    <property type="entry name" value="HssS/ArlS-like"/>
</dbReference>
<dbReference type="PROSITE" id="PS50885">
    <property type="entry name" value="HAMP"/>
    <property type="match status" value="1"/>
</dbReference>
<dbReference type="CDD" id="cd00075">
    <property type="entry name" value="HATPase"/>
    <property type="match status" value="1"/>
</dbReference>